<dbReference type="PROSITE" id="PS00122">
    <property type="entry name" value="CARBOXYLESTERASE_B_1"/>
    <property type="match status" value="1"/>
</dbReference>
<accession>A0ABT1HGP4</accession>
<evidence type="ECO:0000256" key="2">
    <source>
        <dbReference type="ARBA" id="ARBA00022801"/>
    </source>
</evidence>
<dbReference type="Gene3D" id="3.40.50.1820">
    <property type="entry name" value="alpha/beta hydrolase"/>
    <property type="match status" value="1"/>
</dbReference>
<protein>
    <recommendedName>
        <fullName evidence="3">Carboxylic ester hydrolase</fullName>
        <ecNumber evidence="3">3.1.1.-</ecNumber>
    </recommendedName>
</protein>
<gene>
    <name evidence="6" type="ORF">LX13_003247</name>
</gene>
<dbReference type="Pfam" id="PF00135">
    <property type="entry name" value="COesterase"/>
    <property type="match status" value="1"/>
</dbReference>
<dbReference type="InterPro" id="IPR029058">
    <property type="entry name" value="AB_hydrolase_fold"/>
</dbReference>
<feature type="region of interest" description="Disordered" evidence="4">
    <location>
        <begin position="42"/>
        <end position="67"/>
    </location>
</feature>
<keyword evidence="7" id="KW-1185">Reference proteome</keyword>
<feature type="domain" description="Carboxylesterase type B" evidence="5">
    <location>
        <begin position="29"/>
        <end position="307"/>
    </location>
</feature>
<evidence type="ECO:0000313" key="6">
    <source>
        <dbReference type="EMBL" id="MCP2177419.1"/>
    </source>
</evidence>
<evidence type="ECO:0000256" key="4">
    <source>
        <dbReference type="SAM" id="MobiDB-lite"/>
    </source>
</evidence>
<organism evidence="6 7">
    <name type="scientific">Williamsia maris</name>
    <dbReference type="NCBI Taxonomy" id="72806"/>
    <lineage>
        <taxon>Bacteria</taxon>
        <taxon>Bacillati</taxon>
        <taxon>Actinomycetota</taxon>
        <taxon>Actinomycetes</taxon>
        <taxon>Mycobacteriales</taxon>
        <taxon>Nocardiaceae</taxon>
        <taxon>Williamsia</taxon>
    </lineage>
</organism>
<dbReference type="InterPro" id="IPR050309">
    <property type="entry name" value="Type-B_Carboxylest/Lipase"/>
</dbReference>
<dbReference type="EC" id="3.1.1.-" evidence="3"/>
<evidence type="ECO:0000259" key="5">
    <source>
        <dbReference type="Pfam" id="PF00135"/>
    </source>
</evidence>
<dbReference type="EMBL" id="JAMTCJ010000003">
    <property type="protein sequence ID" value="MCP2177419.1"/>
    <property type="molecule type" value="Genomic_DNA"/>
</dbReference>
<name>A0ABT1HGP4_9NOCA</name>
<evidence type="ECO:0000256" key="3">
    <source>
        <dbReference type="RuleBase" id="RU361235"/>
    </source>
</evidence>
<sequence length="432" mass="45257">MSDGPTEKIVVTADGPITVSVDDDVVRARGIPYATADRFGLPRPVSPWTEPRPAVNRGPAAPQDPSRLDTVAGAVGADLRQSEDCQVVSVTAAADARDQPVLVWFHGGAYVSGAGEAPQYDADDLAREGIVVVSVTYRLGVLGYLTPPGADHDNLGLHDQIAALRWVRASIAAFGGDPGRVTIAGHSAGGDAVVSMMLSADADGLYQRAIVQSAPLGMRMGRAEMVGALRARLGELLGDPSTATTDEILAAQRELAVLATSYKSVGALPFGTRMGIAPLPSQESAVARLADVARRCELLVGHTAQDASPYVLGDPRAEGLTRAGFPGRALYRLIVRRVTHAVFGRSAQGLAAQWTDAGGAAAQYVFGWAPRTGLLGACHSIELPFLFSGSWSDAMMLGGQEPEPQLAARMRRTWAAFARDGVAGLGTRSLIF</sequence>
<proteinExistence type="inferred from homology"/>
<evidence type="ECO:0000313" key="7">
    <source>
        <dbReference type="Proteomes" id="UP001206895"/>
    </source>
</evidence>
<dbReference type="Proteomes" id="UP001206895">
    <property type="component" value="Unassembled WGS sequence"/>
</dbReference>
<dbReference type="PANTHER" id="PTHR11559">
    <property type="entry name" value="CARBOXYLESTERASE"/>
    <property type="match status" value="1"/>
</dbReference>
<evidence type="ECO:0000256" key="1">
    <source>
        <dbReference type="ARBA" id="ARBA00005964"/>
    </source>
</evidence>
<dbReference type="InterPro" id="IPR019826">
    <property type="entry name" value="Carboxylesterase_B_AS"/>
</dbReference>
<dbReference type="InterPro" id="IPR002018">
    <property type="entry name" value="CarbesteraseB"/>
</dbReference>
<keyword evidence="2 3" id="KW-0378">Hydrolase</keyword>
<comment type="caution">
    <text evidence="6">The sequence shown here is derived from an EMBL/GenBank/DDBJ whole genome shotgun (WGS) entry which is preliminary data.</text>
</comment>
<comment type="similarity">
    <text evidence="1 3">Belongs to the type-B carboxylesterase/lipase family.</text>
</comment>
<dbReference type="SUPFAM" id="SSF53474">
    <property type="entry name" value="alpha/beta-Hydrolases"/>
    <property type="match status" value="1"/>
</dbReference>
<reference evidence="6 7" key="1">
    <citation type="submission" date="2022-06" db="EMBL/GenBank/DDBJ databases">
        <title>Genomic Encyclopedia of Archaeal and Bacterial Type Strains, Phase II (KMG-II): from individual species to whole genera.</title>
        <authorList>
            <person name="Goeker M."/>
        </authorList>
    </citation>
    <scope>NUCLEOTIDE SEQUENCE [LARGE SCALE GENOMIC DNA]</scope>
    <source>
        <strain evidence="6 7">DSM 44693</strain>
    </source>
</reference>
<dbReference type="RefSeq" id="WP_253662359.1">
    <property type="nucleotide sequence ID" value="NZ_BAAAJQ010000001.1"/>
</dbReference>